<accession>A0AAV2RYA0</accession>
<dbReference type="AlphaFoldDB" id="A0AAV2RYA0"/>
<dbReference type="InterPro" id="IPR036770">
    <property type="entry name" value="Ankyrin_rpt-contain_sf"/>
</dbReference>
<keyword evidence="2" id="KW-0472">Membrane</keyword>
<name>A0AAV2RYA0_MEGNR</name>
<dbReference type="InterPro" id="IPR002110">
    <property type="entry name" value="Ankyrin_rpt"/>
</dbReference>
<dbReference type="SMART" id="SM00248">
    <property type="entry name" value="ANK"/>
    <property type="match status" value="1"/>
</dbReference>
<dbReference type="SUPFAM" id="SSF48403">
    <property type="entry name" value="Ankyrin repeat"/>
    <property type="match status" value="1"/>
</dbReference>
<sequence>MQLGYQYPLKFTAVNEGVKEEGCTPLMVAASYGNIDIVKDLLQHGADPRMKTSAGNTASDDARDGGFTDLAKLIDDYPTIQLIAQITGNVTAELQKQLNEILLVVSLAAVVIVMLITIVVGFLYVKCNLVTCSSLPKYQLML</sequence>
<evidence type="ECO:0000313" key="3">
    <source>
        <dbReference type="EMBL" id="CAL4152085.1"/>
    </source>
</evidence>
<dbReference type="Pfam" id="PF00023">
    <property type="entry name" value="Ank"/>
    <property type="match status" value="1"/>
</dbReference>
<gene>
    <name evidence="3" type="ORF">MNOR_LOCUS30891</name>
</gene>
<organism evidence="3 4">
    <name type="scientific">Meganyctiphanes norvegica</name>
    <name type="common">Northern krill</name>
    <name type="synonym">Thysanopoda norvegica</name>
    <dbReference type="NCBI Taxonomy" id="48144"/>
    <lineage>
        <taxon>Eukaryota</taxon>
        <taxon>Metazoa</taxon>
        <taxon>Ecdysozoa</taxon>
        <taxon>Arthropoda</taxon>
        <taxon>Crustacea</taxon>
        <taxon>Multicrustacea</taxon>
        <taxon>Malacostraca</taxon>
        <taxon>Eumalacostraca</taxon>
        <taxon>Eucarida</taxon>
        <taxon>Euphausiacea</taxon>
        <taxon>Euphausiidae</taxon>
        <taxon>Meganyctiphanes</taxon>
    </lineage>
</organism>
<feature type="non-terminal residue" evidence="3">
    <location>
        <position position="142"/>
    </location>
</feature>
<reference evidence="3 4" key="1">
    <citation type="submission" date="2024-05" db="EMBL/GenBank/DDBJ databases">
        <authorList>
            <person name="Wallberg A."/>
        </authorList>
    </citation>
    <scope>NUCLEOTIDE SEQUENCE [LARGE SCALE GENOMIC DNA]</scope>
</reference>
<evidence type="ECO:0000313" key="4">
    <source>
        <dbReference type="Proteomes" id="UP001497623"/>
    </source>
</evidence>
<keyword evidence="1" id="KW-0040">ANK repeat</keyword>
<feature type="transmembrane region" description="Helical" evidence="2">
    <location>
        <begin position="101"/>
        <end position="125"/>
    </location>
</feature>
<keyword evidence="4" id="KW-1185">Reference proteome</keyword>
<evidence type="ECO:0000256" key="2">
    <source>
        <dbReference type="SAM" id="Phobius"/>
    </source>
</evidence>
<keyword evidence="2" id="KW-1133">Transmembrane helix</keyword>
<dbReference type="PROSITE" id="PS50088">
    <property type="entry name" value="ANK_REPEAT"/>
    <property type="match status" value="1"/>
</dbReference>
<protein>
    <submittedName>
        <fullName evidence="3">Uncharacterized protein</fullName>
    </submittedName>
</protein>
<keyword evidence="2" id="KW-0812">Transmembrane</keyword>
<proteinExistence type="predicted"/>
<dbReference type="PROSITE" id="PS50297">
    <property type="entry name" value="ANK_REP_REGION"/>
    <property type="match status" value="1"/>
</dbReference>
<evidence type="ECO:0000256" key="1">
    <source>
        <dbReference type="PROSITE-ProRule" id="PRU00023"/>
    </source>
</evidence>
<dbReference type="Gene3D" id="1.25.40.20">
    <property type="entry name" value="Ankyrin repeat-containing domain"/>
    <property type="match status" value="1"/>
</dbReference>
<comment type="caution">
    <text evidence="3">The sequence shown here is derived from an EMBL/GenBank/DDBJ whole genome shotgun (WGS) entry which is preliminary data.</text>
</comment>
<feature type="repeat" description="ANK" evidence="1">
    <location>
        <begin position="21"/>
        <end position="53"/>
    </location>
</feature>
<dbReference type="EMBL" id="CAXKWB010038655">
    <property type="protein sequence ID" value="CAL4152085.1"/>
    <property type="molecule type" value="Genomic_DNA"/>
</dbReference>
<dbReference type="Proteomes" id="UP001497623">
    <property type="component" value="Unassembled WGS sequence"/>
</dbReference>